<dbReference type="GO" id="GO:0047739">
    <property type="term" value="F:cephalosporin-C deacetylase activity"/>
    <property type="evidence" value="ECO:0007669"/>
    <property type="project" value="UniProtKB-EC"/>
</dbReference>
<dbReference type="Proteomes" id="UP000277279">
    <property type="component" value="Unassembled WGS sequence"/>
</dbReference>
<reference evidence="5 6" key="1">
    <citation type="submission" date="2018-11" db="EMBL/GenBank/DDBJ databases">
        <authorList>
            <person name="Huo Y."/>
        </authorList>
    </citation>
    <scope>NUCLEOTIDE SEQUENCE [LARGE SCALE GENOMIC DNA]</scope>
    <source>
        <strain evidence="5 6">DSM 30132</strain>
    </source>
</reference>
<evidence type="ECO:0000313" key="4">
    <source>
        <dbReference type="EMBL" id="MBB3135875.1"/>
    </source>
</evidence>
<evidence type="ECO:0000259" key="3">
    <source>
        <dbReference type="Pfam" id="PF05448"/>
    </source>
</evidence>
<dbReference type="GO" id="GO:0005976">
    <property type="term" value="P:polysaccharide metabolic process"/>
    <property type="evidence" value="ECO:0007669"/>
    <property type="project" value="TreeGrafter"/>
</dbReference>
<comment type="caution">
    <text evidence="5">The sequence shown here is derived from an EMBL/GenBank/DDBJ whole genome shotgun (WGS) entry which is preliminary data.</text>
</comment>
<dbReference type="AlphaFoldDB" id="A0A427MX57"/>
<evidence type="ECO:0000313" key="7">
    <source>
        <dbReference type="Proteomes" id="UP000518315"/>
    </source>
</evidence>
<name>A0A427MX57_9HYPH</name>
<dbReference type="InterPro" id="IPR039069">
    <property type="entry name" value="CE7"/>
</dbReference>
<dbReference type="Proteomes" id="UP000518315">
    <property type="component" value="Unassembled WGS sequence"/>
</dbReference>
<evidence type="ECO:0000256" key="2">
    <source>
        <dbReference type="PIRSR" id="PIRSR639069-2"/>
    </source>
</evidence>
<keyword evidence="4" id="KW-0378">Hydrolase</keyword>
<feature type="active site" description="Charge relay system" evidence="1">
    <location>
        <position position="272"/>
    </location>
</feature>
<dbReference type="OrthoDB" id="9770528at2"/>
<dbReference type="Gene3D" id="3.40.50.1820">
    <property type="entry name" value="alpha/beta hydrolase"/>
    <property type="match status" value="1"/>
</dbReference>
<dbReference type="PANTHER" id="PTHR40111:SF1">
    <property type="entry name" value="CEPHALOSPORIN-C DEACETYLASE"/>
    <property type="match status" value="1"/>
</dbReference>
<gene>
    <name evidence="5" type="ORF">EFD55_18145</name>
    <name evidence="4" type="ORF">FHS26_003622</name>
</gene>
<feature type="active site" description="Charge relay system" evidence="1">
    <location>
        <position position="301"/>
    </location>
</feature>
<dbReference type="InterPro" id="IPR029058">
    <property type="entry name" value="AB_hydrolase_fold"/>
</dbReference>
<feature type="binding site" evidence="2">
    <location>
        <position position="92"/>
    </location>
    <ligand>
        <name>substrate</name>
    </ligand>
</feature>
<dbReference type="Pfam" id="PF05448">
    <property type="entry name" value="AXE1"/>
    <property type="match status" value="1"/>
</dbReference>
<reference evidence="4 7" key="2">
    <citation type="submission" date="2020-08" db="EMBL/GenBank/DDBJ databases">
        <title>Genomic Encyclopedia of Type Strains, Phase III (KMG-III): the genomes of soil and plant-associated and newly described type strains.</title>
        <authorList>
            <person name="Whitman W."/>
        </authorList>
    </citation>
    <scope>NUCLEOTIDE SEQUENCE [LARGE SCALE GENOMIC DNA]</scope>
    <source>
        <strain evidence="4 7">CECT 4113</strain>
    </source>
</reference>
<evidence type="ECO:0000256" key="1">
    <source>
        <dbReference type="PIRSR" id="PIRSR639069-1"/>
    </source>
</evidence>
<sequence>MPIADLVHPELGAYTSKVVMPDDFAQFWTETIAEARKASGAVTIVKAATSLKAVETYDVTFPGFGGHPIKGWLIMPAQREGRLPLVLQYIGYGGGRGLPHEQLHWAASGYAYFRMDTRGQGSAWSVGDTADPVGSTASFPGFMTRGILDRNDYYYRRLLTDCVRAIDALIELPFIDAERIAVCGDSQGGGMSIAVAGLDPRVKAVMPDVPFLCDFPRAVQVALREPYTEIVQFLAQHRDKKEKVFETLTYFDCVNFARLSNAPALFSVAMMDEVCPPSTVYAAFNVYGGEKRMVEYHFNNHEGGQVYQEREQMAWLGGLFLAN</sequence>
<feature type="active site" description="Nucleophile" evidence="1">
    <location>
        <position position="186"/>
    </location>
</feature>
<dbReference type="PANTHER" id="PTHR40111">
    <property type="entry name" value="CEPHALOSPORIN-C DEACETYLASE"/>
    <property type="match status" value="1"/>
</dbReference>
<dbReference type="EC" id="3.1.1.41" evidence="4"/>
<dbReference type="RefSeq" id="WP_125846424.1">
    <property type="nucleotide sequence ID" value="NZ_JACHXH010000012.1"/>
</dbReference>
<feature type="domain" description="Acetyl xylan esterase" evidence="3">
    <location>
        <begin position="1"/>
        <end position="316"/>
    </location>
</feature>
<evidence type="ECO:0000313" key="6">
    <source>
        <dbReference type="Proteomes" id="UP000277279"/>
    </source>
</evidence>
<dbReference type="InterPro" id="IPR008391">
    <property type="entry name" value="AXE1_dom"/>
</dbReference>
<evidence type="ECO:0000313" key="5">
    <source>
        <dbReference type="EMBL" id="RSB75752.1"/>
    </source>
</evidence>
<protein>
    <submittedName>
        <fullName evidence="5">Acetylxylan esterase</fullName>
    </submittedName>
    <submittedName>
        <fullName evidence="4">Cephalosporin-C deacetylase</fullName>
        <ecNumber evidence="4">3.1.1.41</ecNumber>
    </submittedName>
</protein>
<keyword evidence="7" id="KW-1185">Reference proteome</keyword>
<organism evidence="5 6">
    <name type="scientific">Rhizobium pisi</name>
    <dbReference type="NCBI Taxonomy" id="574561"/>
    <lineage>
        <taxon>Bacteria</taxon>
        <taxon>Pseudomonadati</taxon>
        <taxon>Pseudomonadota</taxon>
        <taxon>Alphaproteobacteria</taxon>
        <taxon>Hyphomicrobiales</taxon>
        <taxon>Rhizobiaceae</taxon>
        <taxon>Rhizobium/Agrobacterium group</taxon>
        <taxon>Rhizobium</taxon>
    </lineage>
</organism>
<dbReference type="EMBL" id="RJJT01000012">
    <property type="protein sequence ID" value="RSB75752.1"/>
    <property type="molecule type" value="Genomic_DNA"/>
</dbReference>
<proteinExistence type="predicted"/>
<dbReference type="EMBL" id="JACHXH010000012">
    <property type="protein sequence ID" value="MBB3135875.1"/>
    <property type="molecule type" value="Genomic_DNA"/>
</dbReference>
<dbReference type="SUPFAM" id="SSF53474">
    <property type="entry name" value="alpha/beta-Hydrolases"/>
    <property type="match status" value="1"/>
</dbReference>
<accession>A0A427MX57</accession>